<name>A0ABD2JPU0_HETSC</name>
<feature type="compositionally biased region" description="Basic and acidic residues" evidence="2">
    <location>
        <begin position="63"/>
        <end position="84"/>
    </location>
</feature>
<dbReference type="InterPro" id="IPR001978">
    <property type="entry name" value="Troponin"/>
</dbReference>
<dbReference type="Gene3D" id="1.20.5.350">
    <property type="match status" value="1"/>
</dbReference>
<dbReference type="SUPFAM" id="SSF90250">
    <property type="entry name" value="Troponin coil-coiled subunits"/>
    <property type="match status" value="1"/>
</dbReference>
<comment type="caution">
    <text evidence="3">The sequence shown here is derived from an EMBL/GenBank/DDBJ whole genome shotgun (WGS) entry which is preliminary data.</text>
</comment>
<gene>
    <name evidence="3" type="ORF">niasHS_007850</name>
</gene>
<dbReference type="AlphaFoldDB" id="A0ABD2JPU0"/>
<dbReference type="PANTHER" id="PTHR11521:SF1">
    <property type="entry name" value="TROPONIN T, SKELETAL MUSCLE"/>
    <property type="match status" value="1"/>
</dbReference>
<dbReference type="PANTHER" id="PTHR11521">
    <property type="entry name" value="TROPONIN T"/>
    <property type="match status" value="1"/>
</dbReference>
<sequence>MSEEEYSEEEVEVEEDVEEVSQMSPTVKAPPESKRLVSTSRENAEDGVDNLNEAEKAMLAAKKRVESDDAAKLQDYEERRRVEREQEEEELKLLREKQEQRRIQREEEDRELEERRKAEEERRKAEDEERKAKLEADRKKKEEEKKKRQQSMMGIGFGKTPTGGRNFILPEKKKESSDKFGNIVQAKQEMGMTKDQREETKKTFIAHVLKHLGDMGSMGGSELKGKVKEMHHRICKLEAEKYDLEKRVQTQEYDLRELNERQRQINRSKILKKGLDPNDANSRFPPKVAISSKYDRQIDRRNFTERRAIYDKKNAFPCFPHVPPPPTILEFRLMNDEPTSPRPGADVEEGDEEEEEEEEE</sequence>
<evidence type="ECO:0000256" key="1">
    <source>
        <dbReference type="ARBA" id="ARBA00008330"/>
    </source>
</evidence>
<dbReference type="Proteomes" id="UP001620645">
    <property type="component" value="Unassembled WGS sequence"/>
</dbReference>
<evidence type="ECO:0000256" key="2">
    <source>
        <dbReference type="SAM" id="MobiDB-lite"/>
    </source>
</evidence>
<feature type="region of interest" description="Disordered" evidence="2">
    <location>
        <begin position="330"/>
        <end position="360"/>
    </location>
</feature>
<dbReference type="Pfam" id="PF00992">
    <property type="entry name" value="Troponin"/>
    <property type="match status" value="1"/>
</dbReference>
<feature type="compositionally biased region" description="Acidic residues" evidence="2">
    <location>
        <begin position="1"/>
        <end position="19"/>
    </location>
</feature>
<evidence type="ECO:0000313" key="4">
    <source>
        <dbReference type="Proteomes" id="UP001620645"/>
    </source>
</evidence>
<dbReference type="InterPro" id="IPR027707">
    <property type="entry name" value="TNNT"/>
</dbReference>
<dbReference type="EMBL" id="JBICCN010000118">
    <property type="protein sequence ID" value="KAL3092641.1"/>
    <property type="molecule type" value="Genomic_DNA"/>
</dbReference>
<feature type="region of interest" description="Disordered" evidence="2">
    <location>
        <begin position="1"/>
        <end position="180"/>
    </location>
</feature>
<comment type="similarity">
    <text evidence="1">Belongs to the troponin T family.</text>
</comment>
<dbReference type="InterPro" id="IPR038077">
    <property type="entry name" value="Troponin_sf"/>
</dbReference>
<proteinExistence type="inferred from homology"/>
<reference evidence="3 4" key="1">
    <citation type="submission" date="2024-10" db="EMBL/GenBank/DDBJ databases">
        <authorList>
            <person name="Kim D."/>
        </authorList>
    </citation>
    <scope>NUCLEOTIDE SEQUENCE [LARGE SCALE GENOMIC DNA]</scope>
    <source>
        <strain evidence="3">Taebaek</strain>
    </source>
</reference>
<evidence type="ECO:0000313" key="3">
    <source>
        <dbReference type="EMBL" id="KAL3092641.1"/>
    </source>
</evidence>
<feature type="compositionally biased region" description="Basic and acidic residues" evidence="2">
    <location>
        <begin position="91"/>
        <end position="146"/>
    </location>
</feature>
<protein>
    <recommendedName>
        <fullName evidence="5">Troponin T</fullName>
    </recommendedName>
</protein>
<evidence type="ECO:0008006" key="5">
    <source>
        <dbReference type="Google" id="ProtNLM"/>
    </source>
</evidence>
<keyword evidence="4" id="KW-1185">Reference proteome</keyword>
<organism evidence="3 4">
    <name type="scientific">Heterodera schachtii</name>
    <name type="common">Sugarbeet cyst nematode worm</name>
    <name type="synonym">Tylenchus schachtii</name>
    <dbReference type="NCBI Taxonomy" id="97005"/>
    <lineage>
        <taxon>Eukaryota</taxon>
        <taxon>Metazoa</taxon>
        <taxon>Ecdysozoa</taxon>
        <taxon>Nematoda</taxon>
        <taxon>Chromadorea</taxon>
        <taxon>Rhabditida</taxon>
        <taxon>Tylenchina</taxon>
        <taxon>Tylenchomorpha</taxon>
        <taxon>Tylenchoidea</taxon>
        <taxon>Heteroderidae</taxon>
        <taxon>Heteroderinae</taxon>
        <taxon>Heterodera</taxon>
    </lineage>
</organism>
<feature type="compositionally biased region" description="Acidic residues" evidence="2">
    <location>
        <begin position="346"/>
        <end position="360"/>
    </location>
</feature>
<accession>A0ABD2JPU0</accession>